<dbReference type="SUPFAM" id="SSF50630">
    <property type="entry name" value="Acid proteases"/>
    <property type="match status" value="1"/>
</dbReference>
<dbReference type="Proteomes" id="UP000046395">
    <property type="component" value="Unassembled WGS sequence"/>
</dbReference>
<dbReference type="AlphaFoldDB" id="A0A5S6PZR6"/>
<evidence type="ECO:0000313" key="1">
    <source>
        <dbReference type="Proteomes" id="UP000046395"/>
    </source>
</evidence>
<dbReference type="Gene3D" id="2.40.70.10">
    <property type="entry name" value="Acid Proteases"/>
    <property type="match status" value="1"/>
</dbReference>
<keyword evidence="1" id="KW-1185">Reference proteome</keyword>
<organism evidence="1 2">
    <name type="scientific">Trichuris muris</name>
    <name type="common">Mouse whipworm</name>
    <dbReference type="NCBI Taxonomy" id="70415"/>
    <lineage>
        <taxon>Eukaryota</taxon>
        <taxon>Metazoa</taxon>
        <taxon>Ecdysozoa</taxon>
        <taxon>Nematoda</taxon>
        <taxon>Enoplea</taxon>
        <taxon>Dorylaimia</taxon>
        <taxon>Trichinellida</taxon>
        <taxon>Trichuridae</taxon>
        <taxon>Trichuris</taxon>
    </lineage>
</organism>
<reference evidence="2 3" key="3">
    <citation type="submission" date="2019-12" db="UniProtKB">
        <authorList>
            <consortium name="WormBaseParasite"/>
        </authorList>
    </citation>
    <scope>IDENTIFICATION</scope>
</reference>
<dbReference type="WBParaSite" id="TMUE_0000000456.1">
    <property type="protein sequence ID" value="TMUE_0000000456.1"/>
    <property type="gene ID" value="WBGene00296396"/>
</dbReference>
<reference evidence="1" key="1">
    <citation type="submission" date="2013-11" db="EMBL/GenBank/DDBJ databases">
        <authorList>
            <person name="Aslett M."/>
        </authorList>
    </citation>
    <scope>NUCLEOTIDE SEQUENCE [LARGE SCALE GENOMIC DNA]</scope>
    <source>
        <strain evidence="1">Edinburgh</strain>
    </source>
</reference>
<protein>
    <submittedName>
        <fullName evidence="2 3">Retrotransposon gag domain-containing protein</fullName>
    </submittedName>
</protein>
<sequence>MASNDPHPTSLGLSLPDPFRSGDFAQWLVHFELCAAVNGWSDVLKARKLPALLKDDALLIFFELPEETRLSFESLTSELKSRLNPVGARNLAFREFERAYLTPRSLRSTELATAAGNKLLNTESILLPIQIGRATINHQFLVADQLIVDVIIGTDFLAAHQVAIDVANNRAFGPTIGELTTNAAVSTAQPSYASSTQSSLATSGSCAVEDQSDPTQYCSVPWYRADVATVDLPRHQSFYASLSCWQT</sequence>
<dbReference type="WBParaSite" id="TMUE_0000002350.1">
    <property type="protein sequence ID" value="TMUE_0000002350.1"/>
    <property type="gene ID" value="WBGene00298195"/>
</dbReference>
<dbReference type="InterPro" id="IPR021109">
    <property type="entry name" value="Peptidase_aspartic_dom_sf"/>
</dbReference>
<proteinExistence type="predicted"/>
<dbReference type="WBParaSite" id="TMUE_3000014865.1">
    <property type="protein sequence ID" value="TMUE_3000014865.1"/>
    <property type="gene ID" value="WBGene00302366"/>
</dbReference>
<evidence type="ECO:0000313" key="3">
    <source>
        <dbReference type="WBParaSite" id="TMUE_0000002350.1"/>
    </source>
</evidence>
<accession>A0A5S6PZR6</accession>
<reference evidence="1" key="2">
    <citation type="submission" date="2014-03" db="EMBL/GenBank/DDBJ databases">
        <title>The whipworm genome and dual-species transcriptomics of an intimate host-pathogen interaction.</title>
        <authorList>
            <person name="Foth B.J."/>
            <person name="Tsai I.J."/>
            <person name="Reid A.J."/>
            <person name="Bancroft A.J."/>
            <person name="Nichol S."/>
            <person name="Tracey A."/>
            <person name="Holroyd N."/>
            <person name="Cotton J.A."/>
            <person name="Stanley E.J."/>
            <person name="Zarowiecki M."/>
            <person name="Liu J.Z."/>
            <person name="Huckvale T."/>
            <person name="Cooper P.J."/>
            <person name="Grencis R.K."/>
            <person name="Berriman M."/>
        </authorList>
    </citation>
    <scope>NUCLEOTIDE SEQUENCE [LARGE SCALE GENOMIC DNA]</scope>
    <source>
        <strain evidence="1">Edinburgh</strain>
    </source>
</reference>
<name>A0A5S6PZR6_TRIMR</name>
<evidence type="ECO:0000313" key="2">
    <source>
        <dbReference type="WBParaSite" id="TMUE_0000000456.1"/>
    </source>
</evidence>
<dbReference type="CDD" id="cd00303">
    <property type="entry name" value="retropepsin_like"/>
    <property type="match status" value="1"/>
</dbReference>